<protein>
    <submittedName>
        <fullName evidence="1">Uncharacterized protein</fullName>
    </submittedName>
</protein>
<dbReference type="EMBL" id="KZ503248">
    <property type="protein sequence ID" value="PKU66774.1"/>
    <property type="molecule type" value="Genomic_DNA"/>
</dbReference>
<accession>A0A2I0VTQ7</accession>
<keyword evidence="2" id="KW-1185">Reference proteome</keyword>
<sequence>MILLILLIGKSLEIHQDILPHYIRVGLLCDATLLFSCNSTEQLGRPLRIVWQHEAASVCWCEE</sequence>
<dbReference type="Proteomes" id="UP000233837">
    <property type="component" value="Unassembled WGS sequence"/>
</dbReference>
<reference evidence="1 2" key="1">
    <citation type="journal article" date="2016" name="Sci. Rep.">
        <title>The Dendrobium catenatum Lindl. genome sequence provides insights into polysaccharide synthase, floral development and adaptive evolution.</title>
        <authorList>
            <person name="Zhang G.Q."/>
            <person name="Xu Q."/>
            <person name="Bian C."/>
            <person name="Tsai W.C."/>
            <person name="Yeh C.M."/>
            <person name="Liu K.W."/>
            <person name="Yoshida K."/>
            <person name="Zhang L.S."/>
            <person name="Chang S.B."/>
            <person name="Chen F."/>
            <person name="Shi Y."/>
            <person name="Su Y.Y."/>
            <person name="Zhang Y.Q."/>
            <person name="Chen L.J."/>
            <person name="Yin Y."/>
            <person name="Lin M."/>
            <person name="Huang H."/>
            <person name="Deng H."/>
            <person name="Wang Z.W."/>
            <person name="Zhu S.L."/>
            <person name="Zhao X."/>
            <person name="Deng C."/>
            <person name="Niu S.C."/>
            <person name="Huang J."/>
            <person name="Wang M."/>
            <person name="Liu G.H."/>
            <person name="Yang H.J."/>
            <person name="Xiao X.J."/>
            <person name="Hsiao Y.Y."/>
            <person name="Wu W.L."/>
            <person name="Chen Y.Y."/>
            <person name="Mitsuda N."/>
            <person name="Ohme-Takagi M."/>
            <person name="Luo Y.B."/>
            <person name="Van de Peer Y."/>
            <person name="Liu Z.J."/>
        </authorList>
    </citation>
    <scope>NUCLEOTIDE SEQUENCE [LARGE SCALE GENOMIC DNA]</scope>
    <source>
        <tissue evidence="1">The whole plant</tissue>
    </source>
</reference>
<gene>
    <name evidence="1" type="ORF">MA16_Dca014193</name>
</gene>
<name>A0A2I0VTQ7_9ASPA</name>
<organism evidence="1 2">
    <name type="scientific">Dendrobium catenatum</name>
    <dbReference type="NCBI Taxonomy" id="906689"/>
    <lineage>
        <taxon>Eukaryota</taxon>
        <taxon>Viridiplantae</taxon>
        <taxon>Streptophyta</taxon>
        <taxon>Embryophyta</taxon>
        <taxon>Tracheophyta</taxon>
        <taxon>Spermatophyta</taxon>
        <taxon>Magnoliopsida</taxon>
        <taxon>Liliopsida</taxon>
        <taxon>Asparagales</taxon>
        <taxon>Orchidaceae</taxon>
        <taxon>Epidendroideae</taxon>
        <taxon>Malaxideae</taxon>
        <taxon>Dendrobiinae</taxon>
        <taxon>Dendrobium</taxon>
    </lineage>
</organism>
<proteinExistence type="predicted"/>
<evidence type="ECO:0000313" key="2">
    <source>
        <dbReference type="Proteomes" id="UP000233837"/>
    </source>
</evidence>
<dbReference type="AlphaFoldDB" id="A0A2I0VTQ7"/>
<reference evidence="1 2" key="2">
    <citation type="journal article" date="2017" name="Nature">
        <title>The Apostasia genome and the evolution of orchids.</title>
        <authorList>
            <person name="Zhang G.Q."/>
            <person name="Liu K.W."/>
            <person name="Li Z."/>
            <person name="Lohaus R."/>
            <person name="Hsiao Y.Y."/>
            <person name="Niu S.C."/>
            <person name="Wang J.Y."/>
            <person name="Lin Y.C."/>
            <person name="Xu Q."/>
            <person name="Chen L.J."/>
            <person name="Yoshida K."/>
            <person name="Fujiwara S."/>
            <person name="Wang Z.W."/>
            <person name="Zhang Y.Q."/>
            <person name="Mitsuda N."/>
            <person name="Wang M."/>
            <person name="Liu G.H."/>
            <person name="Pecoraro L."/>
            <person name="Huang H.X."/>
            <person name="Xiao X.J."/>
            <person name="Lin M."/>
            <person name="Wu X.Y."/>
            <person name="Wu W.L."/>
            <person name="Chen Y.Y."/>
            <person name="Chang S.B."/>
            <person name="Sakamoto S."/>
            <person name="Ohme-Takagi M."/>
            <person name="Yagi M."/>
            <person name="Zeng S.J."/>
            <person name="Shen C.Y."/>
            <person name="Yeh C.M."/>
            <person name="Luo Y.B."/>
            <person name="Tsai W.C."/>
            <person name="Van de Peer Y."/>
            <person name="Liu Z.J."/>
        </authorList>
    </citation>
    <scope>NUCLEOTIDE SEQUENCE [LARGE SCALE GENOMIC DNA]</scope>
    <source>
        <tissue evidence="1">The whole plant</tissue>
    </source>
</reference>
<evidence type="ECO:0000313" key="1">
    <source>
        <dbReference type="EMBL" id="PKU66774.1"/>
    </source>
</evidence>